<dbReference type="Pfam" id="PF00563">
    <property type="entry name" value="EAL"/>
    <property type="match status" value="1"/>
</dbReference>
<dbReference type="CDD" id="cd01948">
    <property type="entry name" value="EAL"/>
    <property type="match status" value="1"/>
</dbReference>
<dbReference type="Proteomes" id="UP001500279">
    <property type="component" value="Unassembled WGS sequence"/>
</dbReference>
<dbReference type="Pfam" id="PF00672">
    <property type="entry name" value="HAMP"/>
    <property type="match status" value="1"/>
</dbReference>
<evidence type="ECO:0000256" key="2">
    <source>
        <dbReference type="SAM" id="Phobius"/>
    </source>
</evidence>
<evidence type="ECO:0000259" key="5">
    <source>
        <dbReference type="PROSITE" id="PS50887"/>
    </source>
</evidence>
<dbReference type="NCBIfam" id="TIGR00254">
    <property type="entry name" value="GGDEF"/>
    <property type="match status" value="1"/>
</dbReference>
<keyword evidence="7" id="KW-1185">Reference proteome</keyword>
<feature type="domain" description="HAMP" evidence="4">
    <location>
        <begin position="218"/>
        <end position="270"/>
    </location>
</feature>
<dbReference type="Gene3D" id="3.20.20.450">
    <property type="entry name" value="EAL domain"/>
    <property type="match status" value="1"/>
</dbReference>
<evidence type="ECO:0000259" key="4">
    <source>
        <dbReference type="PROSITE" id="PS50885"/>
    </source>
</evidence>
<keyword evidence="1" id="KW-0175">Coiled coil</keyword>
<dbReference type="RefSeq" id="WP_231010120.1">
    <property type="nucleotide sequence ID" value="NZ_BAAAEW010000047.1"/>
</dbReference>
<feature type="domain" description="EAL" evidence="3">
    <location>
        <begin position="501"/>
        <end position="755"/>
    </location>
</feature>
<accession>A0ABN1KKG1</accession>
<evidence type="ECO:0008006" key="8">
    <source>
        <dbReference type="Google" id="ProtNLM"/>
    </source>
</evidence>
<dbReference type="InterPro" id="IPR035919">
    <property type="entry name" value="EAL_sf"/>
</dbReference>
<keyword evidence="2" id="KW-1133">Transmembrane helix</keyword>
<dbReference type="SMART" id="SM00052">
    <property type="entry name" value="EAL"/>
    <property type="match status" value="1"/>
</dbReference>
<organism evidence="6 7">
    <name type="scientific">Ideonella azotifigens</name>
    <dbReference type="NCBI Taxonomy" id="513160"/>
    <lineage>
        <taxon>Bacteria</taxon>
        <taxon>Pseudomonadati</taxon>
        <taxon>Pseudomonadota</taxon>
        <taxon>Betaproteobacteria</taxon>
        <taxon>Burkholderiales</taxon>
        <taxon>Sphaerotilaceae</taxon>
        <taxon>Ideonella</taxon>
    </lineage>
</organism>
<dbReference type="SMART" id="SM00267">
    <property type="entry name" value="GGDEF"/>
    <property type="match status" value="1"/>
</dbReference>
<name>A0ABN1KKG1_9BURK</name>
<dbReference type="PANTHER" id="PTHR44757">
    <property type="entry name" value="DIGUANYLATE CYCLASE DGCP"/>
    <property type="match status" value="1"/>
</dbReference>
<dbReference type="InterPro" id="IPR003660">
    <property type="entry name" value="HAMP_dom"/>
</dbReference>
<dbReference type="SUPFAM" id="SSF158472">
    <property type="entry name" value="HAMP domain-like"/>
    <property type="match status" value="1"/>
</dbReference>
<evidence type="ECO:0000313" key="6">
    <source>
        <dbReference type="EMBL" id="GAA0769497.1"/>
    </source>
</evidence>
<evidence type="ECO:0000259" key="3">
    <source>
        <dbReference type="PROSITE" id="PS50883"/>
    </source>
</evidence>
<reference evidence="6 7" key="1">
    <citation type="journal article" date="2019" name="Int. J. Syst. Evol. Microbiol.">
        <title>The Global Catalogue of Microorganisms (GCM) 10K type strain sequencing project: providing services to taxonomists for standard genome sequencing and annotation.</title>
        <authorList>
            <consortium name="The Broad Institute Genomics Platform"/>
            <consortium name="The Broad Institute Genome Sequencing Center for Infectious Disease"/>
            <person name="Wu L."/>
            <person name="Ma J."/>
        </authorList>
    </citation>
    <scope>NUCLEOTIDE SEQUENCE [LARGE SCALE GENOMIC DNA]</scope>
    <source>
        <strain evidence="6 7">JCM 15503</strain>
    </source>
</reference>
<dbReference type="SMART" id="SM00304">
    <property type="entry name" value="HAMP"/>
    <property type="match status" value="1"/>
</dbReference>
<protein>
    <recommendedName>
        <fullName evidence="8">EAL domain-containing protein</fullName>
    </recommendedName>
</protein>
<feature type="transmembrane region" description="Helical" evidence="2">
    <location>
        <begin position="197"/>
        <end position="217"/>
    </location>
</feature>
<dbReference type="Gene3D" id="6.10.340.10">
    <property type="match status" value="1"/>
</dbReference>
<dbReference type="Pfam" id="PF00990">
    <property type="entry name" value="GGDEF"/>
    <property type="match status" value="1"/>
</dbReference>
<proteinExistence type="predicted"/>
<gene>
    <name evidence="6" type="ORF">GCM10009107_60420</name>
</gene>
<comment type="caution">
    <text evidence="6">The sequence shown here is derived from an EMBL/GenBank/DDBJ whole genome shotgun (WGS) entry which is preliminary data.</text>
</comment>
<dbReference type="InterPro" id="IPR043128">
    <property type="entry name" value="Rev_trsase/Diguanyl_cyclase"/>
</dbReference>
<feature type="transmembrane region" description="Helical" evidence="2">
    <location>
        <begin position="24"/>
        <end position="46"/>
    </location>
</feature>
<dbReference type="Gene3D" id="3.30.70.270">
    <property type="match status" value="1"/>
</dbReference>
<dbReference type="InterPro" id="IPR000160">
    <property type="entry name" value="GGDEF_dom"/>
</dbReference>
<dbReference type="InterPro" id="IPR029787">
    <property type="entry name" value="Nucleotide_cyclase"/>
</dbReference>
<keyword evidence="2" id="KW-0812">Transmembrane</keyword>
<dbReference type="CDD" id="cd01949">
    <property type="entry name" value="GGDEF"/>
    <property type="match status" value="1"/>
</dbReference>
<dbReference type="PANTHER" id="PTHR44757:SF2">
    <property type="entry name" value="BIOFILM ARCHITECTURE MAINTENANCE PROTEIN MBAA"/>
    <property type="match status" value="1"/>
</dbReference>
<dbReference type="SUPFAM" id="SSF55073">
    <property type="entry name" value="Nucleotide cyclase"/>
    <property type="match status" value="1"/>
</dbReference>
<dbReference type="PROSITE" id="PS50883">
    <property type="entry name" value="EAL"/>
    <property type="match status" value="1"/>
</dbReference>
<dbReference type="PROSITE" id="PS50887">
    <property type="entry name" value="GGDEF"/>
    <property type="match status" value="1"/>
</dbReference>
<evidence type="ECO:0000256" key="1">
    <source>
        <dbReference type="SAM" id="Coils"/>
    </source>
</evidence>
<keyword evidence="2" id="KW-0472">Membrane</keyword>
<dbReference type="EMBL" id="BAAAEW010000047">
    <property type="protein sequence ID" value="GAA0769497.1"/>
    <property type="molecule type" value="Genomic_DNA"/>
</dbReference>
<dbReference type="InterPro" id="IPR001633">
    <property type="entry name" value="EAL_dom"/>
</dbReference>
<feature type="domain" description="GGDEF" evidence="5">
    <location>
        <begin position="359"/>
        <end position="492"/>
    </location>
</feature>
<dbReference type="CDD" id="cd06225">
    <property type="entry name" value="HAMP"/>
    <property type="match status" value="1"/>
</dbReference>
<dbReference type="InterPro" id="IPR052155">
    <property type="entry name" value="Biofilm_reg_signaling"/>
</dbReference>
<sequence length="764" mass="82536">MNPPRPPLSAAAQLRLWARPSLRLQLTGLALAGFVAAVCIMVLSIVRLHGASADAAQLLAAHVASSLALQIQQASHAQLPGDTPLSVLAAQQLVDFIHSEGRRDLELVDANLRIVADADHKDIGHTLAGDMGAAVAATLHDGQPRYFVEPGKAGEPGRHQTVVALKSANGASVGALVLEYTSLLDEMAGVADGAAHTLLLLALPVGLLLLWASAWGARRILRPIARLQAATAALASGQHSAKIGEYTQDEVGDLARSFDRMVDHLARSQAAVQQEMTERQLAQQQLQAAHDGLEQRVQERTALLQEANQRLDGELAERLRMARQLEQMARFDPLTGLPNRSLFLNRLAHAMQRGTRTGKLVALIFVDLDRFKSINDSLGHEVGDRVLQEVAQRMTALLRQTDVVSRIGGDEFTVILEDIEQVQDVATIAAKLVEGFRLPLQVGTAELYCTLSLGIAIAPRDSADIGELMRQADFAMYHAKAEGRNGFQFHSERMGHSARSKLAIEHALRHAIERNEFTLHYQVRVSARSKQPVGMEALLRWHSPELGAVGPCDFIPVAEETGMILPLGAWVLRTACAQHTAWRLEGLQPGVMGINVSARQFRQADFVAQVRDIALEAGVNPAHIELELTESMLMSDPERAATLMGELRALGFGIAIDDFGTGFSSLSHLKRFPATKLKIDRSFVSGIAHNSEDAAIAAAIVALAGTLNIQVTAEGVETEGQQASLDELACNEYQGFLFSHPLPSQGMGEVLRQGLHPGPQPAGR</sequence>
<feature type="coiled-coil region" evidence="1">
    <location>
        <begin position="290"/>
        <end position="324"/>
    </location>
</feature>
<dbReference type="PROSITE" id="PS50885">
    <property type="entry name" value="HAMP"/>
    <property type="match status" value="1"/>
</dbReference>
<evidence type="ECO:0000313" key="7">
    <source>
        <dbReference type="Proteomes" id="UP001500279"/>
    </source>
</evidence>
<dbReference type="SUPFAM" id="SSF141868">
    <property type="entry name" value="EAL domain-like"/>
    <property type="match status" value="1"/>
</dbReference>